<gene>
    <name evidence="2" type="ORF">GE061_018434</name>
</gene>
<evidence type="ECO:0000313" key="2">
    <source>
        <dbReference type="EMBL" id="KAF6207194.1"/>
    </source>
</evidence>
<evidence type="ECO:0000313" key="3">
    <source>
        <dbReference type="Proteomes" id="UP000466442"/>
    </source>
</evidence>
<comment type="caution">
    <text evidence="2">The sequence shown here is derived from an EMBL/GenBank/DDBJ whole genome shotgun (WGS) entry which is preliminary data.</text>
</comment>
<keyword evidence="3" id="KW-1185">Reference proteome</keyword>
<reference evidence="2" key="1">
    <citation type="journal article" date="2021" name="Mol. Ecol. Resour.">
        <title>Apolygus lucorum genome provides insights into omnivorousness and mesophyll feeding.</title>
        <authorList>
            <person name="Liu Y."/>
            <person name="Liu H."/>
            <person name="Wang H."/>
            <person name="Huang T."/>
            <person name="Liu B."/>
            <person name="Yang B."/>
            <person name="Yin L."/>
            <person name="Li B."/>
            <person name="Zhang Y."/>
            <person name="Zhang S."/>
            <person name="Jiang F."/>
            <person name="Zhang X."/>
            <person name="Ren Y."/>
            <person name="Wang B."/>
            <person name="Wang S."/>
            <person name="Lu Y."/>
            <person name="Wu K."/>
            <person name="Fan W."/>
            <person name="Wang G."/>
        </authorList>
    </citation>
    <scope>NUCLEOTIDE SEQUENCE</scope>
    <source>
        <strain evidence="2">12Hb</strain>
    </source>
</reference>
<dbReference type="EMBL" id="WIXP02000008">
    <property type="protein sequence ID" value="KAF6207194.1"/>
    <property type="molecule type" value="Genomic_DNA"/>
</dbReference>
<sequence>MLRPLDQTRWRELVVLKDKNEPIQKRKNWSRKQILLVSRITTNGLSKRLEFRNGRAELRDKPRSGRPSNEQDDEVVDAVRAIVD</sequence>
<dbReference type="Proteomes" id="UP000466442">
    <property type="component" value="Unassembled WGS sequence"/>
</dbReference>
<feature type="region of interest" description="Disordered" evidence="1">
    <location>
        <begin position="56"/>
        <end position="76"/>
    </location>
</feature>
<name>A0A8S9XF82_APOLU</name>
<evidence type="ECO:0000256" key="1">
    <source>
        <dbReference type="SAM" id="MobiDB-lite"/>
    </source>
</evidence>
<organism evidence="2 3">
    <name type="scientific">Apolygus lucorum</name>
    <name type="common">Small green plant bug</name>
    <name type="synonym">Lygocoris lucorum</name>
    <dbReference type="NCBI Taxonomy" id="248454"/>
    <lineage>
        <taxon>Eukaryota</taxon>
        <taxon>Metazoa</taxon>
        <taxon>Ecdysozoa</taxon>
        <taxon>Arthropoda</taxon>
        <taxon>Hexapoda</taxon>
        <taxon>Insecta</taxon>
        <taxon>Pterygota</taxon>
        <taxon>Neoptera</taxon>
        <taxon>Paraneoptera</taxon>
        <taxon>Hemiptera</taxon>
        <taxon>Heteroptera</taxon>
        <taxon>Panheteroptera</taxon>
        <taxon>Cimicomorpha</taxon>
        <taxon>Miridae</taxon>
        <taxon>Mirini</taxon>
        <taxon>Apolygus</taxon>
    </lineage>
</organism>
<dbReference type="AlphaFoldDB" id="A0A8S9XF82"/>
<accession>A0A8S9XF82</accession>
<protein>
    <submittedName>
        <fullName evidence="2">Uncharacterized protein</fullName>
    </submittedName>
</protein>
<proteinExistence type="predicted"/>